<keyword evidence="9" id="KW-0231">Viral genome packaging</keyword>
<dbReference type="EMBL" id="MT354570">
    <property type="protein sequence ID" value="QMP84060.1"/>
    <property type="molecule type" value="Genomic_DNA"/>
</dbReference>
<sequence length="520" mass="56994">MDTKGKPTASQLWTQYRDENIVRKCEQFARFTLPSLMVDPLQSGTQEIEHDFQSVGAVLTNNLSSKLVSALFPTGVPFFKNTVTQELKRAAAERSVDDQMLASMLAQVDRDAAERLFLNGALAKLTRVIKLLAVTGNVLTYRDPQTSKFVVWSIRSFVVRRTAAGEFRCVVLKQFFKFDELPQAVQADYNAKNPGRLKPDSQVDYFTVIEKQPGEVNPRVVVWNEVDGIRVGPESSYPEHLSPWILATWNLDDGQHYGTGLVEDFTGDFAKLSLVSEQLGLYELEALSILNLVDESAGGVIDEYQEADTGDYVRGKTAGITSYERGDYNKIAAIRDSLGEVIQRLSQAFMYTGNTRNAERVTAEEIRALAREAEAALGGVYSLLAESLQTPLAYLTMAEVSPQLMQGLVSKTFKPSIITGTQALSRAVAVQNLLAATQEAAAVVPALVQLDKRIDSAKVMNMIFNARSVDTSLLFKDPEVLAAEAKAAEDAAAQAQEASSAMLLQNGQQVSQTINQLGTS</sequence>
<evidence type="ECO:0000256" key="8">
    <source>
        <dbReference type="ARBA" id="ARBA00023009"/>
    </source>
</evidence>
<keyword evidence="8" id="KW-1171">Viral genome ejection through host cell envelope</keyword>
<keyword evidence="3" id="KW-1244">Viral short tail ejection system</keyword>
<accession>A0A7D7FAL4</accession>
<keyword evidence="5" id="KW-1188">Viral release from host cell</keyword>
<keyword evidence="12" id="KW-1185">Reference proteome</keyword>
<keyword evidence="4" id="KW-1162">Viral penetration into host cytoplasm</keyword>
<organism evidence="11 12">
    <name type="scientific">Pseudomonas phage phiB1_1</name>
    <dbReference type="NCBI Taxonomy" id="2755402"/>
    <lineage>
        <taxon>Viruses</taxon>
        <taxon>Duplodnaviria</taxon>
        <taxon>Heunggongvirae</taxon>
        <taxon>Uroviricota</taxon>
        <taxon>Caudoviricetes</taxon>
        <taxon>Autographivirales</taxon>
        <taxon>Autoscriptoviridae</taxon>
        <taxon>Krylovirinae</taxon>
        <taxon>Torinorumvirus</taxon>
        <taxon>Torinorumvirus B11</taxon>
    </lineage>
</organism>
<gene>
    <name evidence="11" type="ORF">phiB1_1_33</name>
</gene>
<comment type="subcellular location">
    <subcellularLocation>
        <location evidence="2">Virion</location>
    </subcellularLocation>
</comment>
<evidence type="ECO:0000256" key="7">
    <source>
        <dbReference type="ARBA" id="ARBA00022950"/>
    </source>
</evidence>
<evidence type="ECO:0000256" key="5">
    <source>
        <dbReference type="ARBA" id="ARBA00022612"/>
    </source>
</evidence>
<evidence type="ECO:0000256" key="4">
    <source>
        <dbReference type="ARBA" id="ARBA00022595"/>
    </source>
</evidence>
<evidence type="ECO:0000313" key="11">
    <source>
        <dbReference type="EMBL" id="QMP84060.1"/>
    </source>
</evidence>
<proteinExistence type="predicted"/>
<evidence type="ECO:0000256" key="6">
    <source>
        <dbReference type="ARBA" id="ARBA00022844"/>
    </source>
</evidence>
<keyword evidence="10" id="KW-1160">Virus entry into host cell</keyword>
<keyword evidence="7" id="KW-0118">Viral capsid assembly</keyword>
<protein>
    <submittedName>
        <fullName evidence="11">Collar, head-to-tail connector protein</fullName>
    </submittedName>
</protein>
<reference evidence="11 12" key="1">
    <citation type="submission" date="2020-04" db="EMBL/GenBank/DDBJ databases">
        <authorList>
            <person name="Martino G."/>
            <person name="Holtappels D."/>
            <person name="Wagemans J."/>
            <person name="Lavigne R."/>
            <person name="Turina M."/>
            <person name="Ciuffo M."/>
        </authorList>
    </citation>
    <scope>NUCLEOTIDE SEQUENCE [LARGE SCALE GENOMIC DNA]</scope>
</reference>
<dbReference type="GO" id="GO:0099002">
    <property type="term" value="P:symbiont genome ejection through host cell envelope, short tail mechanism"/>
    <property type="evidence" value="ECO:0007669"/>
    <property type="project" value="UniProtKB-KW"/>
</dbReference>
<comment type="function">
    <text evidence="1">Forms the portal vertex of the capsid. This portal plays critical roles in head assembly, genome packaging, neck/tail attachment, and genome ejection. The portal protein multimerizes as a single ring-shaped homododecamer arranged around a central channel.</text>
</comment>
<evidence type="ECO:0000256" key="3">
    <source>
        <dbReference type="ARBA" id="ARBA00022470"/>
    </source>
</evidence>
<evidence type="ECO:0000256" key="1">
    <source>
        <dbReference type="ARBA" id="ARBA00003421"/>
    </source>
</evidence>
<dbReference type="Pfam" id="PF12236">
    <property type="entry name" value="Head-tail_con"/>
    <property type="match status" value="1"/>
</dbReference>
<evidence type="ECO:0000313" key="12">
    <source>
        <dbReference type="Proteomes" id="UP000515318"/>
    </source>
</evidence>
<evidence type="ECO:0000256" key="9">
    <source>
        <dbReference type="ARBA" id="ARBA00023219"/>
    </source>
</evidence>
<dbReference type="GO" id="GO:0044423">
    <property type="term" value="C:virion component"/>
    <property type="evidence" value="ECO:0007669"/>
    <property type="project" value="UniProtKB-KW"/>
</dbReference>
<dbReference type="Proteomes" id="UP000515318">
    <property type="component" value="Segment"/>
</dbReference>
<evidence type="ECO:0000256" key="2">
    <source>
        <dbReference type="ARBA" id="ARBA00004328"/>
    </source>
</evidence>
<dbReference type="InterPro" id="IPR020991">
    <property type="entry name" value="Connector_podovirus"/>
</dbReference>
<name>A0A7D7FAL4_9CAUD</name>
<keyword evidence="6" id="KW-0946">Virion</keyword>
<evidence type="ECO:0000256" key="10">
    <source>
        <dbReference type="ARBA" id="ARBA00023296"/>
    </source>
</evidence>